<feature type="compositionally biased region" description="Low complexity" evidence="1">
    <location>
        <begin position="225"/>
        <end position="235"/>
    </location>
</feature>
<feature type="region of interest" description="Disordered" evidence="1">
    <location>
        <begin position="131"/>
        <end position="175"/>
    </location>
</feature>
<feature type="domain" description="Sfi1 spindle body" evidence="2">
    <location>
        <begin position="299"/>
        <end position="859"/>
    </location>
</feature>
<name>A0A5J5FB16_9PEZI</name>
<reference evidence="3 4" key="1">
    <citation type="submission" date="2019-09" db="EMBL/GenBank/DDBJ databases">
        <title>Draft genome of the ectomycorrhizal ascomycete Sphaerosporella brunnea.</title>
        <authorList>
            <consortium name="DOE Joint Genome Institute"/>
            <person name="Benucci G.M."/>
            <person name="Marozzi G."/>
            <person name="Antonielli L."/>
            <person name="Sanchez S."/>
            <person name="Marco P."/>
            <person name="Wang X."/>
            <person name="Falini L.B."/>
            <person name="Barry K."/>
            <person name="Haridas S."/>
            <person name="Lipzen A."/>
            <person name="Labutti K."/>
            <person name="Grigoriev I.V."/>
            <person name="Murat C."/>
            <person name="Martin F."/>
            <person name="Albertini E."/>
            <person name="Donnini D."/>
            <person name="Bonito G."/>
        </authorList>
    </citation>
    <scope>NUCLEOTIDE SEQUENCE [LARGE SCALE GENOMIC DNA]</scope>
    <source>
        <strain evidence="3 4">Sb_GMNB300</strain>
    </source>
</reference>
<dbReference type="Proteomes" id="UP000326924">
    <property type="component" value="Unassembled WGS sequence"/>
</dbReference>
<organism evidence="3 4">
    <name type="scientific">Sphaerosporella brunnea</name>
    <dbReference type="NCBI Taxonomy" id="1250544"/>
    <lineage>
        <taxon>Eukaryota</taxon>
        <taxon>Fungi</taxon>
        <taxon>Dikarya</taxon>
        <taxon>Ascomycota</taxon>
        <taxon>Pezizomycotina</taxon>
        <taxon>Pezizomycetes</taxon>
        <taxon>Pezizales</taxon>
        <taxon>Pyronemataceae</taxon>
        <taxon>Sphaerosporella</taxon>
    </lineage>
</organism>
<gene>
    <name evidence="3" type="ORF">FN846DRAFT_915735</name>
</gene>
<keyword evidence="4" id="KW-1185">Reference proteome</keyword>
<dbReference type="InParanoid" id="A0A5J5FB16"/>
<evidence type="ECO:0000259" key="2">
    <source>
        <dbReference type="Pfam" id="PF08457"/>
    </source>
</evidence>
<dbReference type="AlphaFoldDB" id="A0A5J5FB16"/>
<dbReference type="OrthoDB" id="5215300at2759"/>
<evidence type="ECO:0000313" key="4">
    <source>
        <dbReference type="Proteomes" id="UP000326924"/>
    </source>
</evidence>
<protein>
    <submittedName>
        <fullName evidence="3">Sfi1 spindle body protein-domain-containing protein</fullName>
    </submittedName>
</protein>
<evidence type="ECO:0000256" key="1">
    <source>
        <dbReference type="SAM" id="MobiDB-lite"/>
    </source>
</evidence>
<evidence type="ECO:0000313" key="3">
    <source>
        <dbReference type="EMBL" id="KAA8914539.1"/>
    </source>
</evidence>
<dbReference type="EMBL" id="VXIS01000005">
    <property type="protein sequence ID" value="KAA8914539.1"/>
    <property type="molecule type" value="Genomic_DNA"/>
</dbReference>
<sequence length="979" mass="115573">MPPQDEETHDSSAAEESLPLPLYTDNDLEILHEIIALATTAAAGAEDRQSFRHIWRAYDAVLAARKINPTPDKVYYRFMMEMQAAPGEDLRERFIYMLDKLGVDVENTRYTDLDSVTEEATTEYNRARFERVRERRDRARQSAPPSPMSSEEEEEYHAEDEGDTKDNVGAAQKVGQVEVRPCRRVRSPIDLRDDAVRAATAAAQLKRLEVRERRAGMSKSDSEQHSSASSATHSASDNDDGINIEPRLIGLAVRMYEGVTLRKFFQMWKEKVAEREFFDQRAAEFRRTSLLVRVFGAWRRERWFAAQRRKAERRYDLVLLARAWSVWVQQTAAIVQRSAEMQQRILARKYFNIWRDIILRNRENEEKARLFQLSCVIHRWKLAFNRRRDDEDQAMSLYENKLVARVYWKWYFALLNIDLPRRYDYRLVRGALLEWREKANGVMQLHAMADAFRRRKILQQYFDHWLYRTDKAFEDQDHATDYLQLHQQKTAFDNWRKQATLAPLVKGMQDVVKDRILYQHFNLWRQRTTNEIAAAEMHKQHLVRKAIRNWRLALRHSIMAEHHDRTITRNTMQHWVRQERLQLLLRTHNRKLARGVIQLMAERLKEKKDRLRQSYRQVATLHRRNTARDIFQFWYQKMTFLREREQIVANRYHGALAEKALFIWRERIRVMGQKAADAYYYFRMTQILARWKAATAEAKKARLKEAYQTVARNRKRRTALEFFRRWRAKSDRLWDLNQRANGFSDARLHELGRDILYNWNARLALAMDQQADAEELDYRRLVGPAFNEWRENYRRQQELELRAQIVVQESNLKLLLKYLKRWDTRYSRICWRREDAVREYERNEIAKALSIFRQWREKAYHRQRQNDTSSQFGGGFSDHAAPHPADGVVTPRRGLKTPGWKTIGATTMRRGVLGNRNLMLSTSTPVGSPGSPLKRYGLFGRSTLGRVTEPDEEDDGTLVGSGSGGPTVGSRSVASKGGL</sequence>
<feature type="compositionally biased region" description="Acidic residues" evidence="1">
    <location>
        <begin position="150"/>
        <end position="163"/>
    </location>
</feature>
<comment type="caution">
    <text evidence="3">The sequence shown here is derived from an EMBL/GenBank/DDBJ whole genome shotgun (WGS) entry which is preliminary data.</text>
</comment>
<feature type="compositionally biased region" description="Basic and acidic residues" evidence="1">
    <location>
        <begin position="131"/>
        <end position="140"/>
    </location>
</feature>
<dbReference type="InterPro" id="IPR013665">
    <property type="entry name" value="Sfi1_dom"/>
</dbReference>
<feature type="region of interest" description="Disordered" evidence="1">
    <location>
        <begin position="863"/>
        <end position="900"/>
    </location>
</feature>
<accession>A0A5J5FB16</accession>
<feature type="compositionally biased region" description="Basic and acidic residues" evidence="1">
    <location>
        <begin position="207"/>
        <end position="224"/>
    </location>
</feature>
<feature type="region of interest" description="Disordered" evidence="1">
    <location>
        <begin position="207"/>
        <end position="239"/>
    </location>
</feature>
<proteinExistence type="predicted"/>
<dbReference type="Pfam" id="PF08457">
    <property type="entry name" value="Sfi1"/>
    <property type="match status" value="1"/>
</dbReference>
<feature type="region of interest" description="Disordered" evidence="1">
    <location>
        <begin position="942"/>
        <end position="979"/>
    </location>
</feature>